<keyword evidence="1 4" id="KW-0808">Transferase</keyword>
<name>A0A1H7YX57_OLID1</name>
<feature type="domain" description="Glycosyltransferase subfamily 4-like N-terminal" evidence="3">
    <location>
        <begin position="15"/>
        <end position="163"/>
    </location>
</feature>
<reference evidence="5" key="1">
    <citation type="submission" date="2016-10" db="EMBL/GenBank/DDBJ databases">
        <authorList>
            <person name="Varghese N."/>
            <person name="Submissions S."/>
        </authorList>
    </citation>
    <scope>NUCLEOTIDE SEQUENCE [LARGE SCALE GENOMIC DNA]</scope>
    <source>
        <strain evidence="5">DSM 18733</strain>
    </source>
</reference>
<keyword evidence="5" id="KW-1185">Reference proteome</keyword>
<protein>
    <submittedName>
        <fullName evidence="4">Glycosyltransferase involved in cell wall bisynthesis</fullName>
    </submittedName>
</protein>
<dbReference type="RefSeq" id="WP_093332466.1">
    <property type="nucleotide sequence ID" value="NZ_FOAF01000014.1"/>
</dbReference>
<gene>
    <name evidence="4" type="ORF">SAMN05661044_05366</name>
</gene>
<dbReference type="Pfam" id="PF00534">
    <property type="entry name" value="Glycos_transf_1"/>
    <property type="match status" value="1"/>
</dbReference>
<evidence type="ECO:0000259" key="3">
    <source>
        <dbReference type="Pfam" id="PF13439"/>
    </source>
</evidence>
<dbReference type="Pfam" id="PF13439">
    <property type="entry name" value="Glyco_transf_4"/>
    <property type="match status" value="1"/>
</dbReference>
<dbReference type="Proteomes" id="UP000199421">
    <property type="component" value="Unassembled WGS sequence"/>
</dbReference>
<dbReference type="AlphaFoldDB" id="A0A1H7YX57"/>
<sequence length="351" mass="40029">MTIYINGKFLSQRITGVQRYGLEITKALIDQGANVKVIIPSYLEVSKVDLPSNLLISIGNTKNSIIWEQISLPNYLKNKKEYVLLSLCNIGTLFNKNQLICVHDVAFLKKEKWFKWSFRQYYKFMIPKLVAGSRGVITVSEFSKKEISEKLSVNLSEISVIYNAPADQFMSSQFYELQNEKSDYFLFVGSRDPRKNLHLLLGLFALKEFDKQRLIVVGGNSKSFNQMDLVDLPNVEFKSGCNDKELAHLYRSAKALINPSLYEGFGLPLIEAMASGCALILSDIEVFKEVVGKGATYFDPSSIDSISVAMRNFLKLPEETKKQQIQQNYIRSKDFTWEKSSRKLLDFINSI</sequence>
<evidence type="ECO:0000313" key="5">
    <source>
        <dbReference type="Proteomes" id="UP000199421"/>
    </source>
</evidence>
<dbReference type="Gene3D" id="3.40.50.2000">
    <property type="entry name" value="Glycogen Phosphorylase B"/>
    <property type="match status" value="2"/>
</dbReference>
<dbReference type="InterPro" id="IPR001296">
    <property type="entry name" value="Glyco_trans_1"/>
</dbReference>
<feature type="domain" description="Glycosyl transferase family 1" evidence="2">
    <location>
        <begin position="177"/>
        <end position="327"/>
    </location>
</feature>
<proteinExistence type="predicted"/>
<dbReference type="EMBL" id="FOAF01000014">
    <property type="protein sequence ID" value="SEM50555.1"/>
    <property type="molecule type" value="Genomic_DNA"/>
</dbReference>
<dbReference type="PANTHER" id="PTHR46401:SF2">
    <property type="entry name" value="GLYCOSYLTRANSFERASE WBBK-RELATED"/>
    <property type="match status" value="1"/>
</dbReference>
<evidence type="ECO:0000259" key="2">
    <source>
        <dbReference type="Pfam" id="PF00534"/>
    </source>
</evidence>
<accession>A0A1H7YX57</accession>
<dbReference type="PANTHER" id="PTHR46401">
    <property type="entry name" value="GLYCOSYLTRANSFERASE WBBK-RELATED"/>
    <property type="match status" value="1"/>
</dbReference>
<dbReference type="SUPFAM" id="SSF53756">
    <property type="entry name" value="UDP-Glycosyltransferase/glycogen phosphorylase"/>
    <property type="match status" value="1"/>
</dbReference>
<organism evidence="4 5">
    <name type="scientific">Olivibacter domesticus</name>
    <name type="common">Pseudosphingobacterium domesticum</name>
    <dbReference type="NCBI Taxonomy" id="407022"/>
    <lineage>
        <taxon>Bacteria</taxon>
        <taxon>Pseudomonadati</taxon>
        <taxon>Bacteroidota</taxon>
        <taxon>Sphingobacteriia</taxon>
        <taxon>Sphingobacteriales</taxon>
        <taxon>Sphingobacteriaceae</taxon>
        <taxon>Olivibacter</taxon>
    </lineage>
</organism>
<evidence type="ECO:0000313" key="4">
    <source>
        <dbReference type="EMBL" id="SEM50555.1"/>
    </source>
</evidence>
<evidence type="ECO:0000256" key="1">
    <source>
        <dbReference type="ARBA" id="ARBA00022679"/>
    </source>
</evidence>
<dbReference type="GO" id="GO:0009103">
    <property type="term" value="P:lipopolysaccharide biosynthetic process"/>
    <property type="evidence" value="ECO:0007669"/>
    <property type="project" value="TreeGrafter"/>
</dbReference>
<dbReference type="OrthoDB" id="9801609at2"/>
<dbReference type="STRING" id="407022.SAMN05661044_05366"/>
<dbReference type="CDD" id="cd03809">
    <property type="entry name" value="GT4_MtfB-like"/>
    <property type="match status" value="1"/>
</dbReference>
<dbReference type="InterPro" id="IPR028098">
    <property type="entry name" value="Glyco_trans_4-like_N"/>
</dbReference>
<dbReference type="GO" id="GO:0016757">
    <property type="term" value="F:glycosyltransferase activity"/>
    <property type="evidence" value="ECO:0007669"/>
    <property type="project" value="InterPro"/>
</dbReference>